<comment type="function">
    <text evidence="8">Involved in the coupling of aromatic side chains of the heptapeptide of vancomycin.</text>
</comment>
<accession>A0A066TZS4</accession>
<reference evidence="10 11" key="1">
    <citation type="submission" date="2014-05" db="EMBL/GenBank/DDBJ databases">
        <title>Draft genome sequence of Amycolatopsis rifamycinica DSM 46095.</title>
        <authorList>
            <person name="Lal R."/>
            <person name="Saxena A."/>
            <person name="Kumari R."/>
            <person name="Mukherjee U."/>
            <person name="Singh P."/>
            <person name="Sangwan N."/>
            <person name="Mahato N.K."/>
        </authorList>
    </citation>
    <scope>NUCLEOTIDE SEQUENCE [LARGE SCALE GENOMIC DNA]</scope>
    <source>
        <strain evidence="10 11">DSM 46095</strain>
    </source>
</reference>
<evidence type="ECO:0000256" key="7">
    <source>
        <dbReference type="ARBA" id="ARBA00023033"/>
    </source>
</evidence>
<dbReference type="AlphaFoldDB" id="A0A066TZS4"/>
<keyword evidence="11" id="KW-1185">Reference proteome</keyword>
<keyword evidence="7 9" id="KW-0503">Monooxygenase</keyword>
<keyword evidence="5 9" id="KW-0560">Oxidoreductase</keyword>
<dbReference type="OrthoDB" id="3218463at2"/>
<keyword evidence="6 9" id="KW-0408">Iron</keyword>
<proteinExistence type="inferred from homology"/>
<evidence type="ECO:0000256" key="2">
    <source>
        <dbReference type="ARBA" id="ARBA00010617"/>
    </source>
</evidence>
<dbReference type="PRINTS" id="PR00359">
    <property type="entry name" value="BP450"/>
</dbReference>
<dbReference type="InterPro" id="IPR001128">
    <property type="entry name" value="Cyt_P450"/>
</dbReference>
<comment type="caution">
    <text evidence="10">The sequence shown here is derived from an EMBL/GenBank/DDBJ whole genome shotgun (WGS) entry which is preliminary data.</text>
</comment>
<evidence type="ECO:0000313" key="11">
    <source>
        <dbReference type="Proteomes" id="UP000027345"/>
    </source>
</evidence>
<dbReference type="FunFam" id="1.10.630.10:FF:000018">
    <property type="entry name" value="Cytochrome P450 monooxygenase"/>
    <property type="match status" value="1"/>
</dbReference>
<keyword evidence="4 9" id="KW-0479">Metal-binding</keyword>
<comment type="pathway">
    <text evidence="1">Antibiotic biosynthesis; vancomycin biosynthesis.</text>
</comment>
<dbReference type="InterPro" id="IPR017972">
    <property type="entry name" value="Cyt_P450_CS"/>
</dbReference>
<dbReference type="eggNOG" id="COG2124">
    <property type="taxonomic scope" value="Bacteria"/>
</dbReference>
<keyword evidence="3 9" id="KW-0349">Heme</keyword>
<dbReference type="STRING" id="287986.DV20_20580"/>
<dbReference type="GO" id="GO:0004497">
    <property type="term" value="F:monooxygenase activity"/>
    <property type="evidence" value="ECO:0007669"/>
    <property type="project" value="UniProtKB-KW"/>
</dbReference>
<name>A0A066TZS4_9PSEU</name>
<protein>
    <submittedName>
        <fullName evidence="10">Cytochrome P450</fullName>
    </submittedName>
</protein>
<evidence type="ECO:0000256" key="8">
    <source>
        <dbReference type="ARBA" id="ARBA00055433"/>
    </source>
</evidence>
<evidence type="ECO:0000256" key="9">
    <source>
        <dbReference type="RuleBase" id="RU000461"/>
    </source>
</evidence>
<dbReference type="Pfam" id="PF00067">
    <property type="entry name" value="p450"/>
    <property type="match status" value="1"/>
</dbReference>
<dbReference type="GO" id="GO:0020037">
    <property type="term" value="F:heme binding"/>
    <property type="evidence" value="ECO:0007669"/>
    <property type="project" value="InterPro"/>
</dbReference>
<dbReference type="GO" id="GO:0016705">
    <property type="term" value="F:oxidoreductase activity, acting on paired donors, with incorporation or reduction of molecular oxygen"/>
    <property type="evidence" value="ECO:0007669"/>
    <property type="project" value="InterPro"/>
</dbReference>
<dbReference type="PROSITE" id="PS00086">
    <property type="entry name" value="CYTOCHROME_P450"/>
    <property type="match status" value="1"/>
</dbReference>
<dbReference type="RefSeq" id="WP_043782514.1">
    <property type="nucleotide sequence ID" value="NZ_JMQI01000043.1"/>
</dbReference>
<dbReference type="EMBL" id="JMQI01000043">
    <property type="protein sequence ID" value="KDN20350.1"/>
    <property type="molecule type" value="Genomic_DNA"/>
</dbReference>
<dbReference type="PANTHER" id="PTHR46696:SF1">
    <property type="entry name" value="CYTOCHROME P450 YJIB-RELATED"/>
    <property type="match status" value="1"/>
</dbReference>
<dbReference type="GO" id="GO:0005506">
    <property type="term" value="F:iron ion binding"/>
    <property type="evidence" value="ECO:0007669"/>
    <property type="project" value="InterPro"/>
</dbReference>
<evidence type="ECO:0000313" key="10">
    <source>
        <dbReference type="EMBL" id="KDN20350.1"/>
    </source>
</evidence>
<dbReference type="SUPFAM" id="SSF48264">
    <property type="entry name" value="Cytochrome P450"/>
    <property type="match status" value="1"/>
</dbReference>
<evidence type="ECO:0000256" key="3">
    <source>
        <dbReference type="ARBA" id="ARBA00022617"/>
    </source>
</evidence>
<dbReference type="Proteomes" id="UP000027345">
    <property type="component" value="Unassembled WGS sequence"/>
</dbReference>
<dbReference type="InterPro" id="IPR036396">
    <property type="entry name" value="Cyt_P450_sf"/>
</dbReference>
<evidence type="ECO:0000256" key="1">
    <source>
        <dbReference type="ARBA" id="ARBA00004660"/>
    </source>
</evidence>
<comment type="similarity">
    <text evidence="2 9">Belongs to the cytochrome P450 family.</text>
</comment>
<dbReference type="CDD" id="cd11031">
    <property type="entry name" value="Cyp158A-like"/>
    <property type="match status" value="1"/>
</dbReference>
<dbReference type="InterPro" id="IPR002397">
    <property type="entry name" value="Cyt_P450_B"/>
</dbReference>
<evidence type="ECO:0000256" key="4">
    <source>
        <dbReference type="ARBA" id="ARBA00022723"/>
    </source>
</evidence>
<dbReference type="PANTHER" id="PTHR46696">
    <property type="entry name" value="P450, PUTATIVE (EUROFUNG)-RELATED"/>
    <property type="match status" value="1"/>
</dbReference>
<evidence type="ECO:0000256" key="5">
    <source>
        <dbReference type="ARBA" id="ARBA00023002"/>
    </source>
</evidence>
<organism evidence="10 11">
    <name type="scientific">Amycolatopsis rifamycinica</name>
    <dbReference type="NCBI Taxonomy" id="287986"/>
    <lineage>
        <taxon>Bacteria</taxon>
        <taxon>Bacillati</taxon>
        <taxon>Actinomycetota</taxon>
        <taxon>Actinomycetes</taxon>
        <taxon>Pseudonocardiales</taxon>
        <taxon>Pseudonocardiaceae</taxon>
        <taxon>Amycolatopsis</taxon>
    </lineage>
</organism>
<evidence type="ECO:0000256" key="6">
    <source>
        <dbReference type="ARBA" id="ARBA00023004"/>
    </source>
</evidence>
<dbReference type="Gene3D" id="1.10.630.10">
    <property type="entry name" value="Cytochrome P450"/>
    <property type="match status" value="1"/>
</dbReference>
<gene>
    <name evidence="10" type="ORF">DV20_20580</name>
</gene>
<sequence>MTQEAVETLRFPFTSSHPLLPPEEYARLRAEEPVARATLPNGHAVWLVTKHADVRKVLADPRFSREAITRPDAPRLLPVAAGSKSIFVMDPPEHTRLRKLVGRVFTTRQVENLRPRVEELAEEMVTGMVEAGPGADLIEHLAQPLPITVICEMLGVPQDDHDLFRGWTDVMLSVGHRSSGQVGAAAGKLRRYLEDLIAAKQRNPADDLLTVLITARDEDDSLSTEELLAFAETMLMAGYHATTSEIAHGVLTLTEQPGAVRRLAEHRGELPAAVDELLRYSQAGGGVGPIRIALEDMEIGGVGIKAGDAVLPCINSANRDESVFAAAGEVDLTRTPNPHLAFGHGIHHCLGAHLGRVELTVALDRMLTHFGEFRVGPVPPAELGWSANRAFTRPDTLPLQW</sequence>